<evidence type="ECO:0000313" key="3">
    <source>
        <dbReference type="EMBL" id="KAG7309041.1"/>
    </source>
</evidence>
<dbReference type="EMBL" id="JAHIBW010000007">
    <property type="protein sequence ID" value="KAG7309041.1"/>
    <property type="molecule type" value="Genomic_DNA"/>
</dbReference>
<proteinExistence type="predicted"/>
<gene>
    <name evidence="3" type="ORF">JYU34_004912</name>
</gene>
<reference evidence="3 4" key="1">
    <citation type="submission" date="2021-06" db="EMBL/GenBank/DDBJ databases">
        <title>A haploid diamondback moth (Plutella xylostella L.) genome assembly resolves 31 chromosomes and identifies a diamide resistance mutation.</title>
        <authorList>
            <person name="Ward C.M."/>
            <person name="Perry K.D."/>
            <person name="Baker G."/>
            <person name="Powis K."/>
            <person name="Heckel D.G."/>
            <person name="Baxter S.W."/>
        </authorList>
    </citation>
    <scope>NUCLEOTIDE SEQUENCE [LARGE SCALE GENOMIC DNA]</scope>
    <source>
        <strain evidence="3 4">LV</strain>
        <tissue evidence="3">Single pupa</tissue>
    </source>
</reference>
<evidence type="ECO:0000256" key="1">
    <source>
        <dbReference type="SAM" id="Phobius"/>
    </source>
</evidence>
<dbReference type="Proteomes" id="UP000823941">
    <property type="component" value="Chromosome 7"/>
</dbReference>
<keyword evidence="4" id="KW-1185">Reference proteome</keyword>
<keyword evidence="1" id="KW-1133">Transmembrane helix</keyword>
<evidence type="ECO:0000256" key="2">
    <source>
        <dbReference type="SAM" id="SignalP"/>
    </source>
</evidence>
<keyword evidence="2" id="KW-0732">Signal</keyword>
<evidence type="ECO:0000313" key="4">
    <source>
        <dbReference type="Proteomes" id="UP000823941"/>
    </source>
</evidence>
<accession>A0ABQ7QVG7</accession>
<feature type="chain" id="PRO_5046969438" evidence="2">
    <location>
        <begin position="30"/>
        <end position="218"/>
    </location>
</feature>
<feature type="signal peptide" evidence="2">
    <location>
        <begin position="1"/>
        <end position="29"/>
    </location>
</feature>
<protein>
    <submittedName>
        <fullName evidence="3">Uncharacterized protein</fullName>
    </submittedName>
</protein>
<feature type="transmembrane region" description="Helical" evidence="1">
    <location>
        <begin position="68"/>
        <end position="86"/>
    </location>
</feature>
<organism evidence="3 4">
    <name type="scientific">Plutella xylostella</name>
    <name type="common">Diamondback moth</name>
    <name type="synonym">Plutella maculipennis</name>
    <dbReference type="NCBI Taxonomy" id="51655"/>
    <lineage>
        <taxon>Eukaryota</taxon>
        <taxon>Metazoa</taxon>
        <taxon>Ecdysozoa</taxon>
        <taxon>Arthropoda</taxon>
        <taxon>Hexapoda</taxon>
        <taxon>Insecta</taxon>
        <taxon>Pterygota</taxon>
        <taxon>Neoptera</taxon>
        <taxon>Endopterygota</taxon>
        <taxon>Lepidoptera</taxon>
        <taxon>Glossata</taxon>
        <taxon>Ditrysia</taxon>
        <taxon>Yponomeutoidea</taxon>
        <taxon>Plutellidae</taxon>
        <taxon>Plutella</taxon>
    </lineage>
</organism>
<keyword evidence="1" id="KW-0812">Transmembrane</keyword>
<name>A0ABQ7QVG7_PLUXY</name>
<keyword evidence="1" id="KW-0472">Membrane</keyword>
<comment type="caution">
    <text evidence="3">The sequence shown here is derived from an EMBL/GenBank/DDBJ whole genome shotgun (WGS) entry which is preliminary data.</text>
</comment>
<sequence length="218" mass="24786">MIRPFNVLLFGGLLLSLFEIDTFLGQGLGDSIKKAFCTVFCTVKKAIQNSATSEIVQKLPSVEIPIDVSLFTIELCALFLSMMFISKYRQLRSKDRIDELLQESKDALQQTNAFLQKWQNRRNMVPECPYLYEDLNAVSPTFEVPILQMAIIDSKSNQLERGDAGDNITVTNTTLQSILDDDIDSIDNGNSEDLRNVDPTYRYLWDVVEEDADRIDDL</sequence>